<dbReference type="InterPro" id="IPR046601">
    <property type="entry name" value="DUF6660"/>
</dbReference>
<dbReference type="Proteomes" id="UP000199580">
    <property type="component" value="Unassembled WGS sequence"/>
</dbReference>
<evidence type="ECO:0000313" key="2">
    <source>
        <dbReference type="EMBL" id="SDK15875.1"/>
    </source>
</evidence>
<reference evidence="2 3" key="1">
    <citation type="submission" date="2016-10" db="EMBL/GenBank/DDBJ databases">
        <authorList>
            <person name="de Groot N.N."/>
        </authorList>
    </citation>
    <scope>NUCLEOTIDE SEQUENCE [LARGE SCALE GENOMIC DNA]</scope>
    <source>
        <strain evidence="2 3">CGMCC 1.10076</strain>
    </source>
</reference>
<dbReference type="RefSeq" id="WP_371860037.1">
    <property type="nucleotide sequence ID" value="NZ_BKAI01000019.1"/>
</dbReference>
<dbReference type="STRING" id="1128970.SAMN04487935_2649"/>
<protein>
    <submittedName>
        <fullName evidence="2">Uncharacterized protein</fullName>
    </submittedName>
</protein>
<dbReference type="EMBL" id="FNEZ01000004">
    <property type="protein sequence ID" value="SDK15875.1"/>
    <property type="molecule type" value="Genomic_DNA"/>
</dbReference>
<sequence length="106" mass="11775">MKYLCTILALVIIALSGMPCTDGQLTDYKSSNIATTEFSSHNDQHKDQCSPFCVCNCCRTIPFLVIDTKVPEKALASAMIIKKQPSYTSVFISRFHGSIWQPPKIS</sequence>
<proteinExistence type="predicted"/>
<evidence type="ECO:0000313" key="3">
    <source>
        <dbReference type="Proteomes" id="UP000199580"/>
    </source>
</evidence>
<dbReference type="AlphaFoldDB" id="A0A1G8ZNC4"/>
<feature type="signal peptide" evidence="1">
    <location>
        <begin position="1"/>
        <end position="21"/>
    </location>
</feature>
<organism evidence="2 3">
    <name type="scientific">Flavobacterium noncentrifugens</name>
    <dbReference type="NCBI Taxonomy" id="1128970"/>
    <lineage>
        <taxon>Bacteria</taxon>
        <taxon>Pseudomonadati</taxon>
        <taxon>Bacteroidota</taxon>
        <taxon>Flavobacteriia</taxon>
        <taxon>Flavobacteriales</taxon>
        <taxon>Flavobacteriaceae</taxon>
        <taxon>Flavobacterium</taxon>
    </lineage>
</organism>
<dbReference type="Pfam" id="PF20365">
    <property type="entry name" value="DUF6660"/>
    <property type="match status" value="1"/>
</dbReference>
<accession>A0A1G8ZNC4</accession>
<evidence type="ECO:0000256" key="1">
    <source>
        <dbReference type="SAM" id="SignalP"/>
    </source>
</evidence>
<keyword evidence="1" id="KW-0732">Signal</keyword>
<name>A0A1G8ZNC4_9FLAO</name>
<keyword evidence="3" id="KW-1185">Reference proteome</keyword>
<feature type="chain" id="PRO_5011489807" evidence="1">
    <location>
        <begin position="22"/>
        <end position="106"/>
    </location>
</feature>
<gene>
    <name evidence="2" type="ORF">SAMN04487935_2649</name>
</gene>